<reference evidence="1 3" key="1">
    <citation type="journal article" date="2014" name="BMC Genomics">
        <title>Genome sequence of Anopheles sinensis provides insight into genetics basis of mosquito competence for malaria parasites.</title>
        <authorList>
            <person name="Zhou D."/>
            <person name="Zhang D."/>
            <person name="Ding G."/>
            <person name="Shi L."/>
            <person name="Hou Q."/>
            <person name="Ye Y."/>
            <person name="Xu Y."/>
            <person name="Zhou H."/>
            <person name="Xiong C."/>
            <person name="Li S."/>
            <person name="Yu J."/>
            <person name="Hong S."/>
            <person name="Yu X."/>
            <person name="Zou P."/>
            <person name="Chen C."/>
            <person name="Chang X."/>
            <person name="Wang W."/>
            <person name="Lv Y."/>
            <person name="Sun Y."/>
            <person name="Ma L."/>
            <person name="Shen B."/>
            <person name="Zhu C."/>
        </authorList>
    </citation>
    <scope>NUCLEOTIDE SEQUENCE [LARGE SCALE GENOMIC DNA]</scope>
</reference>
<reference evidence="2" key="2">
    <citation type="submission" date="2020-05" db="UniProtKB">
        <authorList>
            <consortium name="EnsemblMetazoa"/>
        </authorList>
    </citation>
    <scope>IDENTIFICATION</scope>
</reference>
<evidence type="ECO:0000313" key="2">
    <source>
        <dbReference type="EnsemblMetazoa" id="ASIC022278-PA"/>
    </source>
</evidence>
<dbReference type="EnsemblMetazoa" id="ASIC022278-RA">
    <property type="protein sequence ID" value="ASIC022278-PA"/>
    <property type="gene ID" value="ASIC022278"/>
</dbReference>
<evidence type="ECO:0000313" key="3">
    <source>
        <dbReference type="Proteomes" id="UP000030765"/>
    </source>
</evidence>
<accession>A0A084WUX6</accession>
<sequence length="94" mass="10683">MGRYALYNHTPPYPPIPGRLVRRKCRISSDQFYVFFVSTYGFSKLIISFRSVQAIGAGPGLLHFRANNLCHYSRAGTAKMSTPNQLFSKVPTRR</sequence>
<gene>
    <name evidence="1" type="ORF">ZHAS_00022278</name>
</gene>
<name>A0A084WUX6_ANOSI</name>
<proteinExistence type="predicted"/>
<dbReference type="GO" id="GO:0016853">
    <property type="term" value="F:isomerase activity"/>
    <property type="evidence" value="ECO:0007669"/>
    <property type="project" value="UniProtKB-KW"/>
</dbReference>
<keyword evidence="1" id="KW-0413">Isomerase</keyword>
<dbReference type="Proteomes" id="UP000030765">
    <property type="component" value="Unassembled WGS sequence"/>
</dbReference>
<protein>
    <submittedName>
        <fullName evidence="1 2">Triosephosphate isomerase</fullName>
    </submittedName>
</protein>
<keyword evidence="3" id="KW-1185">Reference proteome</keyword>
<dbReference type="AlphaFoldDB" id="A0A084WUX6"/>
<organism evidence="1">
    <name type="scientific">Anopheles sinensis</name>
    <name type="common">Mosquito</name>
    <dbReference type="NCBI Taxonomy" id="74873"/>
    <lineage>
        <taxon>Eukaryota</taxon>
        <taxon>Metazoa</taxon>
        <taxon>Ecdysozoa</taxon>
        <taxon>Arthropoda</taxon>
        <taxon>Hexapoda</taxon>
        <taxon>Insecta</taxon>
        <taxon>Pterygota</taxon>
        <taxon>Neoptera</taxon>
        <taxon>Endopterygota</taxon>
        <taxon>Diptera</taxon>
        <taxon>Nematocera</taxon>
        <taxon>Culicoidea</taxon>
        <taxon>Culicidae</taxon>
        <taxon>Anophelinae</taxon>
        <taxon>Anopheles</taxon>
    </lineage>
</organism>
<evidence type="ECO:0000313" key="1">
    <source>
        <dbReference type="EMBL" id="KFB54020.1"/>
    </source>
</evidence>
<dbReference type="EMBL" id="KE525423">
    <property type="protein sequence ID" value="KFB54020.1"/>
    <property type="molecule type" value="Genomic_DNA"/>
</dbReference>
<dbReference type="EMBL" id="ATLV01027175">
    <property type="status" value="NOT_ANNOTATED_CDS"/>
    <property type="molecule type" value="Genomic_DNA"/>
</dbReference>
<dbReference type="VEuPathDB" id="VectorBase:ASIC022278"/>